<evidence type="ECO:0000313" key="3">
    <source>
        <dbReference type="Proteomes" id="UP001501803"/>
    </source>
</evidence>
<dbReference type="InterPro" id="IPR036388">
    <property type="entry name" value="WH-like_DNA-bd_sf"/>
</dbReference>
<evidence type="ECO:0000259" key="1">
    <source>
        <dbReference type="PROSITE" id="PS50995"/>
    </source>
</evidence>
<dbReference type="EMBL" id="BAABCN010000007">
    <property type="protein sequence ID" value="GAA3881714.1"/>
    <property type="molecule type" value="Genomic_DNA"/>
</dbReference>
<dbReference type="InterPro" id="IPR000835">
    <property type="entry name" value="HTH_MarR-typ"/>
</dbReference>
<dbReference type="InterPro" id="IPR052526">
    <property type="entry name" value="HTH-type_Bedaq_tolerance"/>
</dbReference>
<evidence type="ECO:0000313" key="2">
    <source>
        <dbReference type="EMBL" id="GAA3881714.1"/>
    </source>
</evidence>
<dbReference type="PROSITE" id="PS50995">
    <property type="entry name" value="HTH_MARR_2"/>
    <property type="match status" value="1"/>
</dbReference>
<protein>
    <recommendedName>
        <fullName evidence="1">HTH marR-type domain-containing protein</fullName>
    </recommendedName>
</protein>
<comment type="caution">
    <text evidence="2">The sequence shown here is derived from an EMBL/GenBank/DDBJ whole genome shotgun (WGS) entry which is preliminary data.</text>
</comment>
<reference evidence="3" key="1">
    <citation type="journal article" date="2019" name="Int. J. Syst. Evol. Microbiol.">
        <title>The Global Catalogue of Microorganisms (GCM) 10K type strain sequencing project: providing services to taxonomists for standard genome sequencing and annotation.</title>
        <authorList>
            <consortium name="The Broad Institute Genomics Platform"/>
            <consortium name="The Broad Institute Genome Sequencing Center for Infectious Disease"/>
            <person name="Wu L."/>
            <person name="Ma J."/>
        </authorList>
    </citation>
    <scope>NUCLEOTIDE SEQUENCE [LARGE SCALE GENOMIC DNA]</scope>
    <source>
        <strain evidence="3">JCM 17021</strain>
    </source>
</reference>
<dbReference type="SUPFAM" id="SSF46785">
    <property type="entry name" value="Winged helix' DNA-binding domain"/>
    <property type="match status" value="1"/>
</dbReference>
<sequence>MESDLHHVLGDLVVVNHRLTRVAARAAGGTESPALWRTLSVLRISGPVRLGALAENSRVSQPTATNLVTALEERGWVSRRVDPTDARASLIEASAAGLAALNAWRDELVTALMPLFADLGADEIELLRGAVEIVAARVDAVETAGAIGAVDAPGAEQMARS</sequence>
<dbReference type="PANTHER" id="PTHR39515">
    <property type="entry name" value="CONSERVED PROTEIN"/>
    <property type="match status" value="1"/>
</dbReference>
<accession>A0ABP7KM81</accession>
<keyword evidence="3" id="KW-1185">Reference proteome</keyword>
<gene>
    <name evidence="2" type="ORF">GCM10022381_24950</name>
</gene>
<dbReference type="InterPro" id="IPR036390">
    <property type="entry name" value="WH_DNA-bd_sf"/>
</dbReference>
<proteinExistence type="predicted"/>
<dbReference type="RefSeq" id="WP_345067052.1">
    <property type="nucleotide sequence ID" value="NZ_BAABCN010000007.1"/>
</dbReference>
<dbReference type="Pfam" id="PF01047">
    <property type="entry name" value="MarR"/>
    <property type="match status" value="1"/>
</dbReference>
<dbReference type="Proteomes" id="UP001501803">
    <property type="component" value="Unassembled WGS sequence"/>
</dbReference>
<organism evidence="2 3">
    <name type="scientific">Leifsonia kafniensis</name>
    <dbReference type="NCBI Taxonomy" id="475957"/>
    <lineage>
        <taxon>Bacteria</taxon>
        <taxon>Bacillati</taxon>
        <taxon>Actinomycetota</taxon>
        <taxon>Actinomycetes</taxon>
        <taxon>Micrococcales</taxon>
        <taxon>Microbacteriaceae</taxon>
        <taxon>Leifsonia</taxon>
    </lineage>
</organism>
<dbReference type="SMART" id="SM00347">
    <property type="entry name" value="HTH_MARR"/>
    <property type="match status" value="1"/>
</dbReference>
<feature type="domain" description="HTH marR-type" evidence="1">
    <location>
        <begin position="2"/>
        <end position="136"/>
    </location>
</feature>
<dbReference type="Gene3D" id="1.10.10.10">
    <property type="entry name" value="Winged helix-like DNA-binding domain superfamily/Winged helix DNA-binding domain"/>
    <property type="match status" value="1"/>
</dbReference>
<name>A0ABP7KM81_9MICO</name>
<dbReference type="PANTHER" id="PTHR39515:SF2">
    <property type="entry name" value="HTH-TYPE TRANSCRIPTIONAL REGULATOR RV0880"/>
    <property type="match status" value="1"/>
</dbReference>